<dbReference type="InterPro" id="IPR023796">
    <property type="entry name" value="Serpin_dom"/>
</dbReference>
<dbReference type="InterPro" id="IPR000215">
    <property type="entry name" value="Serpin_fam"/>
</dbReference>
<evidence type="ECO:0000259" key="3">
    <source>
        <dbReference type="SMART" id="SM00093"/>
    </source>
</evidence>
<dbReference type="PANTHER" id="PTHR11461">
    <property type="entry name" value="SERINE PROTEASE INHIBITOR, SERPIN"/>
    <property type="match status" value="1"/>
</dbReference>
<dbReference type="SMART" id="SM00093">
    <property type="entry name" value="SERPIN"/>
    <property type="match status" value="1"/>
</dbReference>
<dbReference type="Proteomes" id="UP000009236">
    <property type="component" value="Chromosome"/>
</dbReference>
<dbReference type="GO" id="GO:0004867">
    <property type="term" value="F:serine-type endopeptidase inhibitor activity"/>
    <property type="evidence" value="ECO:0007669"/>
    <property type="project" value="InterPro"/>
</dbReference>
<dbReference type="InterPro" id="IPR036186">
    <property type="entry name" value="Serpin_sf"/>
</dbReference>
<evidence type="ECO:0000256" key="1">
    <source>
        <dbReference type="RuleBase" id="RU000411"/>
    </source>
</evidence>
<organism evidence="5">
    <name type="scientific">Isoptericola variabilis (strain 225)</name>
    <dbReference type="NCBI Taxonomy" id="743718"/>
    <lineage>
        <taxon>Bacteria</taxon>
        <taxon>Bacillati</taxon>
        <taxon>Actinomycetota</taxon>
        <taxon>Actinomycetes</taxon>
        <taxon>Micrococcales</taxon>
        <taxon>Promicromonosporaceae</taxon>
        <taxon>Isoptericola</taxon>
    </lineage>
</organism>
<accession>F6FQA3</accession>
<gene>
    <name evidence="4" type="ordered locus">Isova_0038</name>
</gene>
<dbReference type="PROSITE" id="PS00284">
    <property type="entry name" value="SERPIN"/>
    <property type="match status" value="1"/>
</dbReference>
<dbReference type="PANTHER" id="PTHR11461:SF211">
    <property type="entry name" value="GH10112P-RELATED"/>
    <property type="match status" value="1"/>
</dbReference>
<evidence type="ECO:0000256" key="2">
    <source>
        <dbReference type="SAM" id="SignalP"/>
    </source>
</evidence>
<evidence type="ECO:0000313" key="5">
    <source>
        <dbReference type="Proteomes" id="UP000009236"/>
    </source>
</evidence>
<dbReference type="eggNOG" id="COG4826">
    <property type="taxonomic scope" value="Bacteria"/>
</dbReference>
<dbReference type="Gene3D" id="3.30.497.10">
    <property type="entry name" value="Antithrombin, subunit I, domain 2"/>
    <property type="match status" value="2"/>
</dbReference>
<dbReference type="InterPro" id="IPR042178">
    <property type="entry name" value="Serpin_sf_1"/>
</dbReference>
<protein>
    <submittedName>
        <fullName evidence="4">Proteinase inhibitor I4 serpin</fullName>
    </submittedName>
</protein>
<name>F6FQA3_ISOV2</name>
<dbReference type="Pfam" id="PF00079">
    <property type="entry name" value="Serpin"/>
    <property type="match status" value="2"/>
</dbReference>
<dbReference type="STRING" id="743718.Isova_0038"/>
<dbReference type="SUPFAM" id="SSF56574">
    <property type="entry name" value="Serpins"/>
    <property type="match status" value="1"/>
</dbReference>
<dbReference type="PROSITE" id="PS51257">
    <property type="entry name" value="PROKAR_LIPOPROTEIN"/>
    <property type="match status" value="1"/>
</dbReference>
<feature type="chain" id="PRO_5038782934" evidence="2">
    <location>
        <begin position="24"/>
        <end position="332"/>
    </location>
</feature>
<dbReference type="RefSeq" id="WP_013837251.1">
    <property type="nucleotide sequence ID" value="NC_015588.1"/>
</dbReference>
<feature type="signal peptide" evidence="2">
    <location>
        <begin position="1"/>
        <end position="23"/>
    </location>
</feature>
<dbReference type="AlphaFoldDB" id="F6FQA3"/>
<dbReference type="EMBL" id="CP002810">
    <property type="protein sequence ID" value="AEG42856.1"/>
    <property type="molecule type" value="Genomic_DNA"/>
</dbReference>
<dbReference type="KEGG" id="iva:Isova_0038"/>
<dbReference type="HOGENOM" id="CLU_023330_0_3_11"/>
<dbReference type="GO" id="GO:0005615">
    <property type="term" value="C:extracellular space"/>
    <property type="evidence" value="ECO:0007669"/>
    <property type="project" value="InterPro"/>
</dbReference>
<keyword evidence="5" id="KW-1185">Reference proteome</keyword>
<sequence length="332" mass="34428">MTRRTVSALAVAVLGATLLGACAGAPPLDEGVERAPGVTARTVALDDAGAMPDVVAATRRIGTVTLGHAPQDGDAVVSPASVAVALAMLTEGARGRTLTELESVLGAEGDARRDAFAALRTALAAYDGDPAVVQDDELPERPVLHLADQVVVHEDYPVSEEYLAALAEQFDAGIQRTDLTSPGATRVVDVETMSALVDVPYAEVDGWRAARLPYVEAFHTDVLLPPEGTDPASATPDLLAAVDAALDAATADLSGIGPEDLVVGQAFQQAVLLVDQGGTRAAAVTEIGAEAVSGLVAVQEVELHLDRPFLLTVDHTETSWPLFLAAVRDPRR</sequence>
<proteinExistence type="inferred from homology"/>
<dbReference type="InterPro" id="IPR023795">
    <property type="entry name" value="Serpin_CS"/>
</dbReference>
<keyword evidence="2" id="KW-0732">Signal</keyword>
<comment type="similarity">
    <text evidence="1">Belongs to the serpin family.</text>
</comment>
<reference evidence="4 5" key="1">
    <citation type="submission" date="2011-05" db="EMBL/GenBank/DDBJ databases">
        <title>Complete sequence of Isoptericola variabilis 225.</title>
        <authorList>
            <consortium name="US DOE Joint Genome Institute"/>
            <person name="Lucas S."/>
            <person name="Han J."/>
            <person name="Lapidus A."/>
            <person name="Cheng J.-F."/>
            <person name="Goodwin L."/>
            <person name="Pitluck S."/>
            <person name="Peters L."/>
            <person name="Mikhailova N."/>
            <person name="Zeytun A."/>
            <person name="Han C."/>
            <person name="Tapia R."/>
            <person name="Land M."/>
            <person name="Hauser L."/>
            <person name="Kyrpides N."/>
            <person name="Ivanova N."/>
            <person name="Pagani I."/>
            <person name="Siebers A."/>
            <person name="Allgaier M."/>
            <person name="Thelen M."/>
            <person name="Hugenholtz P."/>
            <person name="Gladden J."/>
            <person name="Woyke T."/>
        </authorList>
    </citation>
    <scope>NUCLEOTIDE SEQUENCE [LARGE SCALE GENOMIC DNA]</scope>
    <source>
        <strain evidence="5">225</strain>
    </source>
</reference>
<feature type="domain" description="Serpin" evidence="3">
    <location>
        <begin position="65"/>
        <end position="330"/>
    </location>
</feature>
<evidence type="ECO:0000313" key="4">
    <source>
        <dbReference type="EMBL" id="AEG42856.1"/>
    </source>
</evidence>